<dbReference type="AlphaFoldDB" id="A0A0J1BFA6"/>
<gene>
    <name evidence="1" type="ORF">RISK_002636</name>
</gene>
<name>A0A0J1BFA6_RHOIS</name>
<evidence type="ECO:0000313" key="1">
    <source>
        <dbReference type="EMBL" id="KLU05273.1"/>
    </source>
</evidence>
<comment type="caution">
    <text evidence="1">The sequence shown here is derived from an EMBL/GenBank/DDBJ whole genome shotgun (WGS) entry which is preliminary data.</text>
</comment>
<protein>
    <submittedName>
        <fullName evidence="1">Uncharacterized protein</fullName>
    </submittedName>
</protein>
<accession>A0A0J1BFA6</accession>
<organism evidence="1 2">
    <name type="scientific">Rhodopirellula islandica</name>
    <dbReference type="NCBI Taxonomy" id="595434"/>
    <lineage>
        <taxon>Bacteria</taxon>
        <taxon>Pseudomonadati</taxon>
        <taxon>Planctomycetota</taxon>
        <taxon>Planctomycetia</taxon>
        <taxon>Pirellulales</taxon>
        <taxon>Pirellulaceae</taxon>
        <taxon>Rhodopirellula</taxon>
    </lineage>
</organism>
<dbReference type="PATRIC" id="fig|595434.4.peg.2508"/>
<evidence type="ECO:0000313" key="2">
    <source>
        <dbReference type="Proteomes" id="UP000036367"/>
    </source>
</evidence>
<sequence>MLATAEKNSEDVQVPAYAQVSQWEGESGMRLLKQVPASESEPESPWFLIVQRGC</sequence>
<proteinExistence type="predicted"/>
<dbReference type="EMBL" id="LECT01000020">
    <property type="protein sequence ID" value="KLU05273.1"/>
    <property type="molecule type" value="Genomic_DNA"/>
</dbReference>
<reference evidence="1" key="1">
    <citation type="submission" date="2015-05" db="EMBL/GenBank/DDBJ databases">
        <title>Permanent draft genome of Rhodopirellula islandicus K833.</title>
        <authorList>
            <person name="Kizina J."/>
            <person name="Richter M."/>
            <person name="Glockner F.O."/>
            <person name="Harder J."/>
        </authorList>
    </citation>
    <scope>NUCLEOTIDE SEQUENCE [LARGE SCALE GENOMIC DNA]</scope>
    <source>
        <strain evidence="1">K833</strain>
    </source>
</reference>
<dbReference type="Proteomes" id="UP000036367">
    <property type="component" value="Unassembled WGS sequence"/>
</dbReference>
<keyword evidence="2" id="KW-1185">Reference proteome</keyword>